<dbReference type="AlphaFoldDB" id="A0A2S5CGT4"/>
<dbReference type="RefSeq" id="WP_103975704.1">
    <property type="nucleotide sequence ID" value="NZ_PGFZ01000018.1"/>
</dbReference>
<dbReference type="Proteomes" id="UP000237423">
    <property type="component" value="Unassembled WGS sequence"/>
</dbReference>
<dbReference type="GO" id="GO:0016706">
    <property type="term" value="F:2-oxoglutarate-dependent dioxygenase activity"/>
    <property type="evidence" value="ECO:0007669"/>
    <property type="project" value="UniProtKB-ARBA"/>
</dbReference>
<organism evidence="2 3">
    <name type="scientific">Methylovulum psychrotolerans</name>
    <dbReference type="NCBI Taxonomy" id="1704499"/>
    <lineage>
        <taxon>Bacteria</taxon>
        <taxon>Pseudomonadati</taxon>
        <taxon>Pseudomonadota</taxon>
        <taxon>Gammaproteobacteria</taxon>
        <taxon>Methylococcales</taxon>
        <taxon>Methylococcaceae</taxon>
        <taxon>Methylovulum</taxon>
    </lineage>
</organism>
<dbReference type="SUPFAM" id="SSF51197">
    <property type="entry name" value="Clavaminate synthase-like"/>
    <property type="match status" value="1"/>
</dbReference>
<name>A0A2S5CGT4_9GAMM</name>
<proteinExistence type="predicted"/>
<dbReference type="InterPro" id="IPR042098">
    <property type="entry name" value="TauD-like_sf"/>
</dbReference>
<protein>
    <recommendedName>
        <fullName evidence="4">TauD/TfdA-like domain-containing protein</fullName>
    </recommendedName>
</protein>
<comment type="caution">
    <text evidence="2">The sequence shown here is derived from an EMBL/GenBank/DDBJ whole genome shotgun (WGS) entry which is preliminary data.</text>
</comment>
<dbReference type="EMBL" id="PGFZ01000018">
    <property type="protein sequence ID" value="POZ49977.1"/>
    <property type="molecule type" value="Genomic_DNA"/>
</dbReference>
<evidence type="ECO:0000256" key="1">
    <source>
        <dbReference type="ARBA" id="ARBA00023002"/>
    </source>
</evidence>
<gene>
    <name evidence="2" type="ORF">AADEFJLK_04258</name>
</gene>
<sequence>MNTIEITMSPAVSHLLEVTAKTHRIDSLEQYFLDPASSQLDFTFEPEWHDFVDQVSNAWKTNHHMVVRNMPTDNGASTLLAALSLPARFKPYRDQKIVKHFKMSPWTEELSQTIKEGHFHTDLNTAPIPPAATVIHCIKSDPDPKMGVSRVALLSDLINHLEKVGATETLTFLTETQVDMVDERKQSAWSGLIVESDAIRFHPETLRAAARRLNSLPEDLEAYLAQIHESALAVSEPIHLAPGDAIFVSNKRALHYRGACTAQFTMFPHEFQTREIYVLHLQEEPQWSV</sequence>
<dbReference type="Gene3D" id="3.60.130.10">
    <property type="entry name" value="Clavaminate synthase-like"/>
    <property type="match status" value="1"/>
</dbReference>
<accession>A0A2S5CGT4</accession>
<evidence type="ECO:0008006" key="4">
    <source>
        <dbReference type="Google" id="ProtNLM"/>
    </source>
</evidence>
<evidence type="ECO:0000313" key="3">
    <source>
        <dbReference type="Proteomes" id="UP000237423"/>
    </source>
</evidence>
<reference evidence="2 3" key="1">
    <citation type="submission" date="2017-11" db="EMBL/GenBank/DDBJ databases">
        <title>Draft Genome Sequence of Methylobacter psychrotolerans Sph1T, an Obligate Methanotroph from Low-Temperature Environments.</title>
        <authorList>
            <person name="Oshkin I.Y."/>
            <person name="Miroshnikov K."/>
            <person name="Belova S.E."/>
            <person name="Korzhenkov A."/>
            <person name="Toshchakov S.V."/>
            <person name="Dedysh S.N."/>
        </authorList>
    </citation>
    <scope>NUCLEOTIDE SEQUENCE [LARGE SCALE GENOMIC DNA]</scope>
    <source>
        <strain evidence="2 3">Sph1</strain>
    </source>
</reference>
<evidence type="ECO:0000313" key="2">
    <source>
        <dbReference type="EMBL" id="POZ49977.1"/>
    </source>
</evidence>
<keyword evidence="1" id="KW-0560">Oxidoreductase</keyword>